<gene>
    <name evidence="2" type="ordered locus">Os03g0621400</name>
</gene>
<dbReference type="EMBL" id="AP008209">
    <property type="protein sequence ID" value="BAF12592.2"/>
    <property type="molecule type" value="Genomic_DNA"/>
</dbReference>
<feature type="repeat" description="ANK" evidence="1">
    <location>
        <begin position="28"/>
        <end position="59"/>
    </location>
</feature>
<dbReference type="PROSITE" id="PS50088">
    <property type="entry name" value="ANK_REPEAT"/>
    <property type="match status" value="1"/>
</dbReference>
<sequence>VLDLFYSGDCESVKLLLAKGAYVDPMSTFGTPLHLAAKEGQDGTMKILLDNNADVSSAT</sequence>
<dbReference type="InterPro" id="IPR002110">
    <property type="entry name" value="Ankyrin_rpt"/>
</dbReference>
<dbReference type="InterPro" id="IPR051616">
    <property type="entry name" value="Cul2-RING_E3_ligase_SR"/>
</dbReference>
<name>Q0DQ96_ORYSJ</name>
<accession>Q0DQ96</accession>
<proteinExistence type="predicted"/>
<protein>
    <submittedName>
        <fullName evidence="2">Os03g0621400 protein</fullName>
    </submittedName>
</protein>
<dbReference type="PROSITE" id="PS50297">
    <property type="entry name" value="ANK_REP_REGION"/>
    <property type="match status" value="1"/>
</dbReference>
<dbReference type="Proteomes" id="UP000000763">
    <property type="component" value="Chromosome 3"/>
</dbReference>
<dbReference type="SUPFAM" id="SSF48403">
    <property type="entry name" value="Ankyrin repeat"/>
    <property type="match status" value="1"/>
</dbReference>
<dbReference type="AlphaFoldDB" id="Q0DQ96"/>
<organism evidence="2 3">
    <name type="scientific">Oryza sativa subsp. japonica</name>
    <name type="common">Rice</name>
    <dbReference type="NCBI Taxonomy" id="39947"/>
    <lineage>
        <taxon>Eukaryota</taxon>
        <taxon>Viridiplantae</taxon>
        <taxon>Streptophyta</taxon>
        <taxon>Embryophyta</taxon>
        <taxon>Tracheophyta</taxon>
        <taxon>Spermatophyta</taxon>
        <taxon>Magnoliopsida</taxon>
        <taxon>Liliopsida</taxon>
        <taxon>Poales</taxon>
        <taxon>Poaceae</taxon>
        <taxon>BOP clade</taxon>
        <taxon>Oryzoideae</taxon>
        <taxon>Oryzeae</taxon>
        <taxon>Oryzinae</taxon>
        <taxon>Oryza</taxon>
        <taxon>Oryza sativa</taxon>
    </lineage>
</organism>
<dbReference type="PANTHER" id="PTHR46224:SF41">
    <property type="entry name" value="OS03G0621400 PROTEIN"/>
    <property type="match status" value="1"/>
</dbReference>
<keyword evidence="1" id="KW-0040">ANK repeat</keyword>
<reference evidence="3" key="2">
    <citation type="journal article" date="2008" name="Nucleic Acids Res.">
        <title>The rice annotation project database (RAP-DB): 2008 update.</title>
        <authorList>
            <consortium name="The rice annotation project (RAP)"/>
        </authorList>
    </citation>
    <scope>GENOME REANNOTATION</scope>
    <source>
        <strain evidence="3">cv. Nipponbare</strain>
    </source>
</reference>
<evidence type="ECO:0000313" key="2">
    <source>
        <dbReference type="EMBL" id="BAF12592.2"/>
    </source>
</evidence>
<dbReference type="Pfam" id="PF12796">
    <property type="entry name" value="Ank_2"/>
    <property type="match status" value="1"/>
</dbReference>
<dbReference type="InterPro" id="IPR036770">
    <property type="entry name" value="Ankyrin_rpt-contain_sf"/>
</dbReference>
<evidence type="ECO:0000256" key="1">
    <source>
        <dbReference type="PROSITE-ProRule" id="PRU00023"/>
    </source>
</evidence>
<dbReference type="PANTHER" id="PTHR46224">
    <property type="entry name" value="ANKYRIN REPEAT FAMILY PROTEIN"/>
    <property type="match status" value="1"/>
</dbReference>
<dbReference type="Gene3D" id="1.25.40.20">
    <property type="entry name" value="Ankyrin repeat-containing domain"/>
    <property type="match status" value="1"/>
</dbReference>
<reference evidence="2 3" key="1">
    <citation type="journal article" date="2005" name="Nature">
        <title>The map-based sequence of the rice genome.</title>
        <authorList>
            <consortium name="International rice genome sequencing project (IRGSP)"/>
            <person name="Matsumoto T."/>
            <person name="Wu J."/>
            <person name="Kanamori H."/>
            <person name="Katayose Y."/>
            <person name="Fujisawa M."/>
            <person name="Namiki N."/>
            <person name="Mizuno H."/>
            <person name="Yamamoto K."/>
            <person name="Antonio B.A."/>
            <person name="Baba T."/>
            <person name="Sakata K."/>
            <person name="Nagamura Y."/>
            <person name="Aoki H."/>
            <person name="Arikawa K."/>
            <person name="Arita K."/>
            <person name="Bito T."/>
            <person name="Chiden Y."/>
            <person name="Fujitsuka N."/>
            <person name="Fukunaka R."/>
            <person name="Hamada M."/>
            <person name="Harada C."/>
            <person name="Hayashi A."/>
            <person name="Hijishita S."/>
            <person name="Honda M."/>
            <person name="Hosokawa S."/>
            <person name="Ichikawa Y."/>
            <person name="Idonuma A."/>
            <person name="Iijima M."/>
            <person name="Ikeda M."/>
            <person name="Ikeno M."/>
            <person name="Ito K."/>
            <person name="Ito S."/>
            <person name="Ito T."/>
            <person name="Ito Y."/>
            <person name="Ito Y."/>
            <person name="Iwabuchi A."/>
            <person name="Kamiya K."/>
            <person name="Karasawa W."/>
            <person name="Kurita K."/>
            <person name="Katagiri S."/>
            <person name="Kikuta A."/>
            <person name="Kobayashi H."/>
            <person name="Kobayashi N."/>
            <person name="Machita K."/>
            <person name="Maehara T."/>
            <person name="Masukawa M."/>
            <person name="Mizubayashi T."/>
            <person name="Mukai Y."/>
            <person name="Nagasaki H."/>
            <person name="Nagata Y."/>
            <person name="Naito S."/>
            <person name="Nakashima M."/>
            <person name="Nakama Y."/>
            <person name="Nakamichi Y."/>
            <person name="Nakamura M."/>
            <person name="Meguro A."/>
            <person name="Negishi M."/>
            <person name="Ohta I."/>
            <person name="Ohta T."/>
            <person name="Okamoto M."/>
            <person name="Ono N."/>
            <person name="Saji S."/>
            <person name="Sakaguchi M."/>
            <person name="Sakai K."/>
            <person name="Shibata M."/>
            <person name="Shimokawa T."/>
            <person name="Song J."/>
            <person name="Takazaki Y."/>
            <person name="Terasawa K."/>
            <person name="Tsugane M."/>
            <person name="Tsuji K."/>
            <person name="Ueda S."/>
            <person name="Waki K."/>
            <person name="Yamagata H."/>
            <person name="Yamamoto M."/>
            <person name="Yamamoto S."/>
            <person name="Yamane H."/>
            <person name="Yoshiki S."/>
            <person name="Yoshihara R."/>
            <person name="Yukawa K."/>
            <person name="Zhong H."/>
            <person name="Yano M."/>
            <person name="Yuan Q."/>
            <person name="Ouyang S."/>
            <person name="Liu J."/>
            <person name="Jones K.M."/>
            <person name="Gansberger K."/>
            <person name="Moffat K."/>
            <person name="Hill J."/>
            <person name="Bera J."/>
            <person name="Fadrosh D."/>
            <person name="Jin S."/>
            <person name="Johri S."/>
            <person name="Kim M."/>
            <person name="Overton L."/>
            <person name="Reardon M."/>
            <person name="Tsitrin T."/>
            <person name="Vuong H."/>
            <person name="Weaver B."/>
            <person name="Ciecko A."/>
            <person name="Tallon L."/>
            <person name="Jackson J."/>
            <person name="Pai G."/>
            <person name="Aken S.V."/>
            <person name="Utterback T."/>
            <person name="Reidmuller S."/>
            <person name="Feldblyum T."/>
            <person name="Hsiao J."/>
            <person name="Zismann V."/>
            <person name="Iobst S."/>
            <person name="de Vazeille A.R."/>
            <person name="Buell C.R."/>
            <person name="Ying K."/>
            <person name="Li Y."/>
            <person name="Lu T."/>
            <person name="Huang Y."/>
            <person name="Zhao Q."/>
            <person name="Feng Q."/>
            <person name="Zhang L."/>
            <person name="Zhu J."/>
            <person name="Weng Q."/>
            <person name="Mu J."/>
            <person name="Lu Y."/>
            <person name="Fan D."/>
            <person name="Liu Y."/>
            <person name="Guan J."/>
            <person name="Zhang Y."/>
            <person name="Yu S."/>
            <person name="Liu X."/>
            <person name="Zhang Y."/>
            <person name="Hong G."/>
            <person name="Han B."/>
            <person name="Choisne N."/>
            <person name="Demange N."/>
            <person name="Orjeda G."/>
            <person name="Samain S."/>
            <person name="Cattolico L."/>
            <person name="Pelletier E."/>
            <person name="Couloux A."/>
            <person name="Segurens B."/>
            <person name="Wincker P."/>
            <person name="D'Hont A."/>
            <person name="Scarpelli C."/>
            <person name="Weissenbach J."/>
            <person name="Salanoubat M."/>
            <person name="Quetier F."/>
            <person name="Yu Y."/>
            <person name="Kim H.R."/>
            <person name="Rambo T."/>
            <person name="Currie J."/>
            <person name="Collura K."/>
            <person name="Luo M."/>
            <person name="Yang T."/>
            <person name="Ammiraju J.S.S."/>
            <person name="Engler F."/>
            <person name="Soderlund C."/>
            <person name="Wing R.A."/>
            <person name="Palmer L.E."/>
            <person name="de la Bastide M."/>
            <person name="Spiegel L."/>
            <person name="Nascimento L."/>
            <person name="Zutavern T."/>
            <person name="O'Shaughnessy A."/>
            <person name="Dike S."/>
            <person name="Dedhia N."/>
            <person name="Preston R."/>
            <person name="Balija V."/>
            <person name="McCombie W.R."/>
            <person name="Chow T."/>
            <person name="Chen H."/>
            <person name="Chung M."/>
            <person name="Chen C."/>
            <person name="Shaw J."/>
            <person name="Wu H."/>
            <person name="Hsiao K."/>
            <person name="Chao Y."/>
            <person name="Chu M."/>
            <person name="Cheng C."/>
            <person name="Hour A."/>
            <person name="Lee P."/>
            <person name="Lin S."/>
            <person name="Lin Y."/>
            <person name="Liou J."/>
            <person name="Liu S."/>
            <person name="Hsing Y."/>
            <person name="Raghuvanshi S."/>
            <person name="Mohanty A."/>
            <person name="Bharti A.K."/>
            <person name="Gaur A."/>
            <person name="Gupta V."/>
            <person name="Kumar D."/>
            <person name="Ravi V."/>
            <person name="Vij S."/>
            <person name="Kapur A."/>
            <person name="Khurana P."/>
            <person name="Khurana P."/>
            <person name="Khurana J.P."/>
            <person name="Tyagi A.K."/>
            <person name="Gaikwad K."/>
            <person name="Singh A."/>
            <person name="Dalal V."/>
            <person name="Srivastava S."/>
            <person name="Dixit A."/>
            <person name="Pal A.K."/>
            <person name="Ghazi I.A."/>
            <person name="Yadav M."/>
            <person name="Pandit A."/>
            <person name="Bhargava A."/>
            <person name="Sureshbabu K."/>
            <person name="Batra K."/>
            <person name="Sharma T.R."/>
            <person name="Mohapatra T."/>
            <person name="Singh N.K."/>
            <person name="Messing J."/>
            <person name="Nelson A.B."/>
            <person name="Fuks G."/>
            <person name="Kavchok S."/>
            <person name="Keizer G."/>
            <person name="Linton E."/>
            <person name="Llaca V."/>
            <person name="Song R."/>
            <person name="Tanyolac B."/>
            <person name="Young S."/>
            <person name="Ho-Il K."/>
            <person name="Hahn J.H."/>
            <person name="Sangsakoo G."/>
            <person name="Vanavichit A."/>
            <person name="de Mattos Luiz.A.T."/>
            <person name="Zimmer P.D."/>
            <person name="Malone G."/>
            <person name="Dellagostin O."/>
            <person name="de Oliveira A.C."/>
            <person name="Bevan M."/>
            <person name="Bancroft I."/>
            <person name="Minx P."/>
            <person name="Cordum H."/>
            <person name="Wilson R."/>
            <person name="Cheng Z."/>
            <person name="Jin W."/>
            <person name="Jiang J."/>
            <person name="Leong S.A."/>
            <person name="Iwama H."/>
            <person name="Gojobori T."/>
            <person name="Itoh T."/>
            <person name="Niimura Y."/>
            <person name="Fujii Y."/>
            <person name="Habara T."/>
            <person name="Sakai H."/>
            <person name="Sato Y."/>
            <person name="Wilson G."/>
            <person name="Kumar K."/>
            <person name="McCouch S."/>
            <person name="Juretic N."/>
            <person name="Hoen D."/>
            <person name="Wright S."/>
            <person name="Bruskiewich R."/>
            <person name="Bureau T."/>
            <person name="Miyao A."/>
            <person name="Hirochika H."/>
            <person name="Nishikawa T."/>
            <person name="Kadowaki K."/>
            <person name="Sugiura M."/>
            <person name="Burr B."/>
            <person name="Sasaki T."/>
        </authorList>
    </citation>
    <scope>NUCLEOTIDE SEQUENCE [LARGE SCALE GENOMIC DNA]</scope>
    <source>
        <strain evidence="3">cv. Nipponbare</strain>
    </source>
</reference>
<evidence type="ECO:0000313" key="3">
    <source>
        <dbReference type="Proteomes" id="UP000000763"/>
    </source>
</evidence>
<dbReference type="KEGG" id="dosa:Os03g0621400"/>
<feature type="non-terminal residue" evidence="2">
    <location>
        <position position="1"/>
    </location>
</feature>